<feature type="non-terminal residue" evidence="2">
    <location>
        <position position="1"/>
    </location>
</feature>
<dbReference type="AlphaFoldDB" id="A0A382YSJ1"/>
<dbReference type="SUPFAM" id="SSF69349">
    <property type="entry name" value="Phage fibre proteins"/>
    <property type="match status" value="1"/>
</dbReference>
<feature type="compositionally biased region" description="Basic and acidic residues" evidence="1">
    <location>
        <begin position="1"/>
        <end position="18"/>
    </location>
</feature>
<name>A0A382YSJ1_9ZZZZ</name>
<evidence type="ECO:0000256" key="1">
    <source>
        <dbReference type="SAM" id="MobiDB-lite"/>
    </source>
</evidence>
<feature type="non-terminal residue" evidence="2">
    <location>
        <position position="261"/>
    </location>
</feature>
<proteinExistence type="predicted"/>
<feature type="region of interest" description="Disordered" evidence="1">
    <location>
        <begin position="1"/>
        <end position="20"/>
    </location>
</feature>
<accession>A0A382YSJ1</accession>
<organism evidence="2">
    <name type="scientific">marine metagenome</name>
    <dbReference type="NCBI Taxonomy" id="408172"/>
    <lineage>
        <taxon>unclassified sequences</taxon>
        <taxon>metagenomes</taxon>
        <taxon>ecological metagenomes</taxon>
    </lineage>
</organism>
<gene>
    <name evidence="2" type="ORF">METZ01_LOCUS439037</name>
</gene>
<dbReference type="EMBL" id="UINC01178173">
    <property type="protein sequence ID" value="SVD86183.1"/>
    <property type="molecule type" value="Genomic_DNA"/>
</dbReference>
<dbReference type="Gene3D" id="3.10.450.190">
    <property type="match status" value="1"/>
</dbReference>
<protein>
    <submittedName>
        <fullName evidence="2">Uncharacterized protein</fullName>
    </submittedName>
</protein>
<evidence type="ECO:0000313" key="2">
    <source>
        <dbReference type="EMBL" id="SVD86183.1"/>
    </source>
</evidence>
<reference evidence="2" key="1">
    <citation type="submission" date="2018-05" db="EMBL/GenBank/DDBJ databases">
        <authorList>
            <person name="Lanie J.A."/>
            <person name="Ng W.-L."/>
            <person name="Kazmierczak K.M."/>
            <person name="Andrzejewski T.M."/>
            <person name="Davidsen T.M."/>
            <person name="Wayne K.J."/>
            <person name="Tettelin H."/>
            <person name="Glass J.I."/>
            <person name="Rusch D."/>
            <person name="Podicherti R."/>
            <person name="Tsui H.-C.T."/>
            <person name="Winkler M.E."/>
        </authorList>
    </citation>
    <scope>NUCLEOTIDE SEQUENCE</scope>
</reference>
<sequence length="261" mass="28245">SESGHIMEYDDTPGAERIHQRHRSGTYYEINDSGNKTTRVVGDQHNLTIGDDYIYVKGKTLWTGDNEMLIKCNDQMTIGSKWNIRLVSDHNLDIYAKGDLNLRGHKINLDAGENSINMTAGNIKMKATGYASDTDAQADVGFGGLIQLEAGSNQQSAGKILLKVPDGNPLGNLGHSDELVDNMELAGGAIVFEGGSTLDLTTTPRSRNTLQARVNFAFKAADSVRSSAAGVYANLEGDIGDWGPLSDPTMGTWKSMWSSEM</sequence>